<sequence>MEHSKQLPSKQLPSEQPLRIDIVSDVVCPWCVIGYRQLAEALKQTNTEHEIHWHPFELNPNMPSAGQNMREHIMEKYGSSKQESDASRARLMEAGNEVGFTFNFNDDTRMHNTFNLHQLLHWADQQGRMHDLKQALFVAHFTNGRNISDNAVLADIAAEIGLDRDEALAVLADQRFAKEVRAEEQHWQQQGIQSVPAVIFNKRHLVSGAQGVENFKNILQQLADMPD</sequence>
<keyword evidence="3" id="KW-1185">Reference proteome</keyword>
<dbReference type="PANTHER" id="PTHR13887:SF41">
    <property type="entry name" value="THIOREDOXIN SUPERFAMILY PROTEIN"/>
    <property type="match status" value="1"/>
</dbReference>
<name>A0A2V2ABS6_PSYIM</name>
<protein>
    <submittedName>
        <fullName evidence="2">Putative DsbA family dithiol-disulfide isomerase</fullName>
    </submittedName>
</protein>
<accession>A0A2V2ABS6</accession>
<dbReference type="CDD" id="cd03024">
    <property type="entry name" value="DsbA_FrnE"/>
    <property type="match status" value="1"/>
</dbReference>
<dbReference type="GO" id="GO:0016853">
    <property type="term" value="F:isomerase activity"/>
    <property type="evidence" value="ECO:0007669"/>
    <property type="project" value="UniProtKB-KW"/>
</dbReference>
<dbReference type="InterPro" id="IPR001853">
    <property type="entry name" value="DSBA-like_thioredoxin_dom"/>
</dbReference>
<proteinExistence type="predicted"/>
<evidence type="ECO:0000313" key="3">
    <source>
        <dbReference type="Proteomes" id="UP000245655"/>
    </source>
</evidence>
<dbReference type="GeneID" id="60254100"/>
<dbReference type="SUPFAM" id="SSF52833">
    <property type="entry name" value="Thioredoxin-like"/>
    <property type="match status" value="1"/>
</dbReference>
<dbReference type="EMBL" id="QGGM01000001">
    <property type="protein sequence ID" value="PWK15379.1"/>
    <property type="molecule type" value="Genomic_DNA"/>
</dbReference>
<dbReference type="InterPro" id="IPR036249">
    <property type="entry name" value="Thioredoxin-like_sf"/>
</dbReference>
<dbReference type="AlphaFoldDB" id="A0A2V2ABS6"/>
<gene>
    <name evidence="2" type="ORF">C8D84_101330</name>
</gene>
<dbReference type="Gene3D" id="3.40.30.10">
    <property type="entry name" value="Glutaredoxin"/>
    <property type="match status" value="1"/>
</dbReference>
<feature type="domain" description="DSBA-like thioredoxin" evidence="1">
    <location>
        <begin position="20"/>
        <end position="220"/>
    </location>
</feature>
<dbReference type="Pfam" id="PF01323">
    <property type="entry name" value="DSBA"/>
    <property type="match status" value="1"/>
</dbReference>
<comment type="caution">
    <text evidence="2">The sequence shown here is derived from an EMBL/GenBank/DDBJ whole genome shotgun (WGS) entry which is preliminary data.</text>
</comment>
<keyword evidence="2" id="KW-0413">Isomerase</keyword>
<dbReference type="PANTHER" id="PTHR13887">
    <property type="entry name" value="GLUTATHIONE S-TRANSFERASE KAPPA"/>
    <property type="match status" value="1"/>
</dbReference>
<reference evidence="2 3" key="1">
    <citation type="submission" date="2018-05" db="EMBL/GenBank/DDBJ databases">
        <title>Genomic Encyclopedia of Type Strains, Phase IV (KMG-IV): sequencing the most valuable type-strain genomes for metagenomic binning, comparative biology and taxonomic classification.</title>
        <authorList>
            <person name="Goeker M."/>
        </authorList>
    </citation>
    <scope>NUCLEOTIDE SEQUENCE [LARGE SCALE GENOMIC DNA]</scope>
    <source>
        <strain evidence="2 3">DSM 7229</strain>
    </source>
</reference>
<evidence type="ECO:0000313" key="2">
    <source>
        <dbReference type="EMBL" id="PWK15379.1"/>
    </source>
</evidence>
<dbReference type="Proteomes" id="UP000245655">
    <property type="component" value="Unassembled WGS sequence"/>
</dbReference>
<organism evidence="2 3">
    <name type="scientific">Psychrobacter immobilis</name>
    <dbReference type="NCBI Taxonomy" id="498"/>
    <lineage>
        <taxon>Bacteria</taxon>
        <taxon>Pseudomonadati</taxon>
        <taxon>Pseudomonadota</taxon>
        <taxon>Gammaproteobacteria</taxon>
        <taxon>Moraxellales</taxon>
        <taxon>Moraxellaceae</taxon>
        <taxon>Psychrobacter</taxon>
    </lineage>
</organism>
<evidence type="ECO:0000259" key="1">
    <source>
        <dbReference type="Pfam" id="PF01323"/>
    </source>
</evidence>
<dbReference type="RefSeq" id="WP_109589515.1">
    <property type="nucleotide sequence ID" value="NZ_CAJGZY010000001.1"/>
</dbReference>
<dbReference type="GO" id="GO:0016491">
    <property type="term" value="F:oxidoreductase activity"/>
    <property type="evidence" value="ECO:0007669"/>
    <property type="project" value="InterPro"/>
</dbReference>